<dbReference type="Gene3D" id="3.20.20.70">
    <property type="entry name" value="Aldolase class I"/>
    <property type="match status" value="1"/>
</dbReference>
<dbReference type="InterPro" id="IPR024021">
    <property type="entry name" value="FeFe-hyd_HydE_rSAM"/>
</dbReference>
<evidence type="ECO:0000256" key="2">
    <source>
        <dbReference type="ARBA" id="ARBA00022691"/>
    </source>
</evidence>
<dbReference type="InterPro" id="IPR058240">
    <property type="entry name" value="rSAM_sf"/>
</dbReference>
<evidence type="ECO:0000256" key="1">
    <source>
        <dbReference type="ARBA" id="ARBA00022485"/>
    </source>
</evidence>
<dbReference type="SFLD" id="SFLDG01082">
    <property type="entry name" value="B12-binding_domain_containing"/>
    <property type="match status" value="1"/>
</dbReference>
<dbReference type="PANTHER" id="PTHR43726">
    <property type="entry name" value="3-METHYLORNITHINE SYNTHASE"/>
    <property type="match status" value="1"/>
</dbReference>
<gene>
    <name evidence="10" type="primary">hydE</name>
    <name evidence="10" type="ORF">G5B42_04105</name>
</gene>
<evidence type="ECO:0000256" key="6">
    <source>
        <dbReference type="ARBA" id="ARBA00034078"/>
    </source>
</evidence>
<dbReference type="SMART" id="SM00729">
    <property type="entry name" value="Elp3"/>
    <property type="match status" value="1"/>
</dbReference>
<dbReference type="PIRSF" id="PIRSF004762">
    <property type="entry name" value="CHP00423"/>
    <property type="match status" value="1"/>
</dbReference>
<dbReference type="SFLD" id="SFLDS00029">
    <property type="entry name" value="Radical_SAM"/>
    <property type="match status" value="1"/>
</dbReference>
<dbReference type="PANTHER" id="PTHR43726:SF1">
    <property type="entry name" value="BIOTIN SYNTHASE"/>
    <property type="match status" value="1"/>
</dbReference>
<organism evidence="10 11">
    <name type="scientific">Capillibacterium thermochitinicola</name>
    <dbReference type="NCBI Taxonomy" id="2699427"/>
    <lineage>
        <taxon>Bacteria</taxon>
        <taxon>Bacillati</taxon>
        <taxon>Bacillota</taxon>
        <taxon>Capillibacterium</taxon>
    </lineage>
</organism>
<comment type="cofactor">
    <cofactor evidence="7">
        <name>[4Fe-4S] cluster</name>
        <dbReference type="ChEBI" id="CHEBI:49883"/>
    </cofactor>
    <text evidence="7">Binds 1 [4Fe-4S] cluster. The cluster is coordinated with 3 cysteines and an exchangeable S-adenosyl-L-methionine.</text>
</comment>
<feature type="binding site" evidence="8">
    <location>
        <position position="162"/>
    </location>
    <ligand>
        <name>S-adenosyl-L-methionine</name>
        <dbReference type="ChEBI" id="CHEBI:59789"/>
    </ligand>
</feature>
<feature type="binding site" evidence="7">
    <location>
        <position position="64"/>
    </location>
    <ligand>
        <name>[4Fe-4S] cluster</name>
        <dbReference type="ChEBI" id="CHEBI:49883"/>
        <note>4Fe-4S-S-AdoMet</note>
    </ligand>
</feature>
<dbReference type="CDD" id="cd01335">
    <property type="entry name" value="Radical_SAM"/>
    <property type="match status" value="1"/>
</dbReference>
<keyword evidence="2 7" id="KW-0949">S-adenosyl-L-methionine</keyword>
<evidence type="ECO:0000256" key="5">
    <source>
        <dbReference type="ARBA" id="ARBA00023014"/>
    </source>
</evidence>
<sequence>MQTITGLVKLLEAGHTLDQAGLTRLLTLTAPEATPLYRAADRVRKRTVGDEVHLRGLIEFSNYCRRSCLYCGLRAANTRIRRYRMTPAEIVAAARFAVRQGLKTIVLQSGEDLYYSVQELCAIVQTIKKMDVAVTLSIGERSKSTYAALREAGADRFLLRIETTDEQLYARMHPEMSYQNRVRCLYILKELGYETGTGSLIGLPGQTAAMLAADLVFFKELDADMIGIGPFIPSPGTPLEQAGGGEVDLVLKMMALARLLMPEINMPATTALSVKDPDGYQKGLSCGANVIMPNMGWCEYKRLYAPYPGKEGWKTDAETQLARIKALLHQMGRTVSQDYGFRAGR</sequence>
<evidence type="ECO:0000313" key="11">
    <source>
        <dbReference type="Proteomes" id="UP000657177"/>
    </source>
</evidence>
<keyword evidence="1 7" id="KW-0004">4Fe-4S</keyword>
<feature type="binding site" evidence="7">
    <location>
        <position position="68"/>
    </location>
    <ligand>
        <name>[4Fe-4S] cluster</name>
        <dbReference type="ChEBI" id="CHEBI:49883"/>
        <note>4Fe-4S-S-AdoMet</note>
    </ligand>
</feature>
<dbReference type="AlphaFoldDB" id="A0A8J6HRH5"/>
<dbReference type="SFLD" id="SFLDG01060">
    <property type="entry name" value="BATS_domain_containing"/>
    <property type="match status" value="1"/>
</dbReference>
<dbReference type="SMART" id="SM00876">
    <property type="entry name" value="BATS"/>
    <property type="match status" value="1"/>
</dbReference>
<dbReference type="GO" id="GO:0044272">
    <property type="term" value="P:sulfur compound biosynthetic process"/>
    <property type="evidence" value="ECO:0007669"/>
    <property type="project" value="UniProtKB-ARBA"/>
</dbReference>
<feature type="binding site" evidence="8">
    <location>
        <position position="181"/>
    </location>
    <ligand>
        <name>S-adenosyl-L-methionine</name>
        <dbReference type="ChEBI" id="CHEBI:59789"/>
    </ligand>
</feature>
<evidence type="ECO:0000256" key="7">
    <source>
        <dbReference type="PIRSR" id="PIRSR004762-1"/>
    </source>
</evidence>
<dbReference type="Proteomes" id="UP000657177">
    <property type="component" value="Unassembled WGS sequence"/>
</dbReference>
<dbReference type="SUPFAM" id="SSF102114">
    <property type="entry name" value="Radical SAM enzymes"/>
    <property type="match status" value="1"/>
</dbReference>
<name>A0A8J6HRH5_9FIRM</name>
<evidence type="ECO:0000313" key="10">
    <source>
        <dbReference type="EMBL" id="MBA2132726.1"/>
    </source>
</evidence>
<feature type="binding site" evidence="7">
    <location>
        <position position="71"/>
    </location>
    <ligand>
        <name>[4Fe-4S] cluster</name>
        <dbReference type="ChEBI" id="CHEBI:49883"/>
        <note>4Fe-4S-S-AdoMet</note>
    </ligand>
</feature>
<dbReference type="GO" id="GO:0051539">
    <property type="term" value="F:4 iron, 4 sulfur cluster binding"/>
    <property type="evidence" value="ECO:0007669"/>
    <property type="project" value="UniProtKB-KW"/>
</dbReference>
<dbReference type="InterPro" id="IPR006638">
    <property type="entry name" value="Elp3/MiaA/NifB-like_rSAM"/>
</dbReference>
<keyword evidence="11" id="KW-1185">Reference proteome</keyword>
<evidence type="ECO:0000256" key="3">
    <source>
        <dbReference type="ARBA" id="ARBA00022723"/>
    </source>
</evidence>
<evidence type="ECO:0000259" key="9">
    <source>
        <dbReference type="PROSITE" id="PS51918"/>
    </source>
</evidence>
<dbReference type="SFLD" id="SFLDG01280">
    <property type="entry name" value="HydE/PylB-like"/>
    <property type="match status" value="1"/>
</dbReference>
<dbReference type="InterPro" id="IPR010722">
    <property type="entry name" value="BATS_dom"/>
</dbReference>
<dbReference type="GO" id="GO:0046872">
    <property type="term" value="F:metal ion binding"/>
    <property type="evidence" value="ECO:0007669"/>
    <property type="project" value="UniProtKB-KW"/>
</dbReference>
<evidence type="ECO:0000256" key="8">
    <source>
        <dbReference type="PIRSR" id="PIRSR004762-2"/>
    </source>
</evidence>
<dbReference type="EMBL" id="JAAKDE010000007">
    <property type="protein sequence ID" value="MBA2132726.1"/>
    <property type="molecule type" value="Genomic_DNA"/>
</dbReference>
<reference evidence="10" key="1">
    <citation type="submission" date="2020-06" db="EMBL/GenBank/DDBJ databases">
        <title>Novel chitinolytic bacterium.</title>
        <authorList>
            <person name="Ungkulpasvich U."/>
            <person name="Kosugi A."/>
            <person name="Uke A."/>
        </authorList>
    </citation>
    <scope>NUCLEOTIDE SEQUENCE</scope>
    <source>
        <strain evidence="10">UUS1-1</strain>
    </source>
</reference>
<feature type="binding site" evidence="8">
    <location>
        <position position="137"/>
    </location>
    <ligand>
        <name>(3R)-3-methyl-D-ornithine</name>
        <dbReference type="ChEBI" id="CHEBI:64642"/>
    </ligand>
</feature>
<keyword evidence="3" id="KW-0479">Metal-binding</keyword>
<keyword evidence="4 7" id="KW-0408">Iron</keyword>
<dbReference type="Pfam" id="PF04055">
    <property type="entry name" value="Radical_SAM"/>
    <property type="match status" value="1"/>
</dbReference>
<keyword evidence="5 7" id="KW-0411">Iron-sulfur</keyword>
<dbReference type="Pfam" id="PF06968">
    <property type="entry name" value="BATS"/>
    <property type="match status" value="1"/>
</dbReference>
<protein>
    <submittedName>
        <fullName evidence="10">[FeFe] hydrogenase H-cluster radical SAM maturase HydE</fullName>
    </submittedName>
</protein>
<dbReference type="SFLD" id="SFLDF00348">
    <property type="entry name" value="FeFe_hydrogenase_maturase_(Hyd"/>
    <property type="match status" value="1"/>
</dbReference>
<dbReference type="InterPro" id="IPR007197">
    <property type="entry name" value="rSAM"/>
</dbReference>
<accession>A0A8J6HRH5</accession>
<comment type="caution">
    <text evidence="10">The sequence shown here is derived from an EMBL/GenBank/DDBJ whole genome shotgun (WGS) entry which is preliminary data.</text>
</comment>
<dbReference type="InterPro" id="IPR034422">
    <property type="entry name" value="HydE/PylB-like"/>
</dbReference>
<comment type="cofactor">
    <cofactor evidence="6">
        <name>[2Fe-2S] cluster</name>
        <dbReference type="ChEBI" id="CHEBI:190135"/>
    </cofactor>
</comment>
<dbReference type="NCBIfam" id="TIGR03956">
    <property type="entry name" value="rSAM_HydE"/>
    <property type="match status" value="1"/>
</dbReference>
<dbReference type="PROSITE" id="PS51918">
    <property type="entry name" value="RADICAL_SAM"/>
    <property type="match status" value="1"/>
</dbReference>
<dbReference type="GO" id="GO:0042364">
    <property type="term" value="P:water-soluble vitamin biosynthetic process"/>
    <property type="evidence" value="ECO:0007669"/>
    <property type="project" value="UniProtKB-ARBA"/>
</dbReference>
<proteinExistence type="predicted"/>
<dbReference type="InterPro" id="IPR013785">
    <property type="entry name" value="Aldolase_TIM"/>
</dbReference>
<feature type="domain" description="Radical SAM core" evidence="9">
    <location>
        <begin position="50"/>
        <end position="269"/>
    </location>
</feature>
<evidence type="ECO:0000256" key="4">
    <source>
        <dbReference type="ARBA" id="ARBA00023004"/>
    </source>
</evidence>
<dbReference type="GO" id="GO:0016740">
    <property type="term" value="F:transferase activity"/>
    <property type="evidence" value="ECO:0007669"/>
    <property type="project" value="TreeGrafter"/>
</dbReference>
<dbReference type="RefSeq" id="WP_181339178.1">
    <property type="nucleotide sequence ID" value="NZ_JAAKDE010000007.1"/>
</dbReference>